<comment type="caution">
    <text evidence="11">The sequence shown here is derived from an EMBL/GenBank/DDBJ whole genome shotgun (WGS) entry which is preliminary data.</text>
</comment>
<evidence type="ECO:0000256" key="4">
    <source>
        <dbReference type="ARBA" id="ARBA00022692"/>
    </source>
</evidence>
<evidence type="ECO:0000313" key="11">
    <source>
        <dbReference type="EMBL" id="MDQ1208201.1"/>
    </source>
</evidence>
<dbReference type="PROSITE" id="PS52016">
    <property type="entry name" value="TONB_DEPENDENT_REC_3"/>
    <property type="match status" value="1"/>
</dbReference>
<gene>
    <name evidence="11" type="ORF">QE380_001124</name>
</gene>
<sequence length="441" mass="49307">MEYLRNQLSIGHDGDYDFGKWSTYIMQNNTEVKGRTIPNGYPFGGNGSERTLKNEDFLAHTDLTNQFDAHKVTAGIEYQYSKLVDDILLVSDVRTHSWSVFAEDEWRLLDPLAFTFGGRYENHSGFGGHFSPRGYLVYSPNDSFTIKGGISTGYKVPTALQLYDGINGVGVLTSALGQGSKMNIGNSHLKPETSKNYELGFYFNDGGFDASVTTYLNKIRNLISNDAGSIANCAYISNTATDCITFGTGGYLTLQDSFSYPENANSAETKGVEVALKYKIIPEWDIKTAYTWADTEVTSGTNDGFAYTMLPKHAVNTTSTWHINDAIDVYLQHEYKSSRKRFASVPTGTNATARNNLEIYNMTDNKFKAYNLFNLGTSYRYSDHMRINFAVNNLLDKDFTKIIGKTATSQTTVYEYIAMGSTNDGTYISGRNYWLSLSYDF</sequence>
<evidence type="ECO:0000256" key="6">
    <source>
        <dbReference type="ARBA" id="ARBA00023077"/>
    </source>
</evidence>
<reference evidence="11 12" key="1">
    <citation type="submission" date="2023-07" db="EMBL/GenBank/DDBJ databases">
        <title>Functional and genomic diversity of the sorghum phyllosphere microbiome.</title>
        <authorList>
            <person name="Shade A."/>
        </authorList>
    </citation>
    <scope>NUCLEOTIDE SEQUENCE [LARGE SCALE GENOMIC DNA]</scope>
    <source>
        <strain evidence="11 12">SORGH_AS_0887</strain>
    </source>
</reference>
<evidence type="ECO:0000256" key="1">
    <source>
        <dbReference type="ARBA" id="ARBA00004571"/>
    </source>
</evidence>
<dbReference type="Proteomes" id="UP001233360">
    <property type="component" value="Unassembled WGS sequence"/>
</dbReference>
<comment type="subcellular location">
    <subcellularLocation>
        <location evidence="1 9">Cell outer membrane</location>
        <topology evidence="1 9">Multi-pass membrane protein</topology>
    </subcellularLocation>
</comment>
<keyword evidence="11" id="KW-0675">Receptor</keyword>
<evidence type="ECO:0000256" key="8">
    <source>
        <dbReference type="ARBA" id="ARBA00023237"/>
    </source>
</evidence>
<evidence type="ECO:0000256" key="3">
    <source>
        <dbReference type="ARBA" id="ARBA00022452"/>
    </source>
</evidence>
<dbReference type="PANTHER" id="PTHR30069:SF53">
    <property type="entry name" value="COLICIN I RECEPTOR-RELATED"/>
    <property type="match status" value="1"/>
</dbReference>
<dbReference type="SUPFAM" id="SSF56935">
    <property type="entry name" value="Porins"/>
    <property type="match status" value="1"/>
</dbReference>
<keyword evidence="4 9" id="KW-0812">Transmembrane</keyword>
<dbReference type="InterPro" id="IPR000531">
    <property type="entry name" value="Beta-barrel_TonB"/>
</dbReference>
<keyword evidence="2 9" id="KW-0813">Transport</keyword>
<name>A0ABU0UUH2_ACIBI</name>
<accession>A0ABU0UUH2</accession>
<protein>
    <submittedName>
        <fullName evidence="11">Outer membrane receptor for ferrienterochelin and colicin</fullName>
    </submittedName>
</protein>
<proteinExistence type="inferred from homology"/>
<evidence type="ECO:0000256" key="5">
    <source>
        <dbReference type="ARBA" id="ARBA00022729"/>
    </source>
</evidence>
<dbReference type="InterPro" id="IPR039426">
    <property type="entry name" value="TonB-dep_rcpt-like"/>
</dbReference>
<evidence type="ECO:0000313" key="12">
    <source>
        <dbReference type="Proteomes" id="UP001233360"/>
    </source>
</evidence>
<keyword evidence="7 9" id="KW-0472">Membrane</keyword>
<dbReference type="EMBL" id="JAUTBK010000002">
    <property type="protein sequence ID" value="MDQ1208201.1"/>
    <property type="molecule type" value="Genomic_DNA"/>
</dbReference>
<evidence type="ECO:0000256" key="7">
    <source>
        <dbReference type="ARBA" id="ARBA00023136"/>
    </source>
</evidence>
<dbReference type="PANTHER" id="PTHR30069">
    <property type="entry name" value="TONB-DEPENDENT OUTER MEMBRANE RECEPTOR"/>
    <property type="match status" value="1"/>
</dbReference>
<keyword evidence="3 9" id="KW-1134">Transmembrane beta strand</keyword>
<keyword evidence="6" id="KW-0798">TonB box</keyword>
<evidence type="ECO:0000256" key="9">
    <source>
        <dbReference type="PROSITE-ProRule" id="PRU01360"/>
    </source>
</evidence>
<comment type="similarity">
    <text evidence="9">Belongs to the TonB-dependent receptor family.</text>
</comment>
<keyword evidence="8 9" id="KW-0998">Cell outer membrane</keyword>
<evidence type="ECO:0000256" key="2">
    <source>
        <dbReference type="ARBA" id="ARBA00022448"/>
    </source>
</evidence>
<evidence type="ECO:0000259" key="10">
    <source>
        <dbReference type="Pfam" id="PF00593"/>
    </source>
</evidence>
<keyword evidence="12" id="KW-1185">Reference proteome</keyword>
<keyword evidence="5" id="KW-0732">Signal</keyword>
<dbReference type="Pfam" id="PF00593">
    <property type="entry name" value="TonB_dep_Rec_b-barrel"/>
    <property type="match status" value="1"/>
</dbReference>
<dbReference type="InterPro" id="IPR036942">
    <property type="entry name" value="Beta-barrel_TonB_sf"/>
</dbReference>
<organism evidence="11 12">
    <name type="scientific">Acinetobacter baylyi</name>
    <dbReference type="NCBI Taxonomy" id="202950"/>
    <lineage>
        <taxon>Bacteria</taxon>
        <taxon>Pseudomonadati</taxon>
        <taxon>Pseudomonadota</taxon>
        <taxon>Gammaproteobacteria</taxon>
        <taxon>Moraxellales</taxon>
        <taxon>Moraxellaceae</taxon>
        <taxon>Acinetobacter</taxon>
    </lineage>
</organism>
<dbReference type="Gene3D" id="2.40.170.20">
    <property type="entry name" value="TonB-dependent receptor, beta-barrel domain"/>
    <property type="match status" value="1"/>
</dbReference>
<feature type="domain" description="TonB-dependent receptor-like beta-barrel" evidence="10">
    <location>
        <begin position="5"/>
        <end position="394"/>
    </location>
</feature>